<feature type="transmembrane region" description="Helical" evidence="19">
    <location>
        <begin position="58"/>
        <end position="77"/>
    </location>
</feature>
<keyword evidence="11 18" id="KW-0812">Transmembrane</keyword>
<feature type="transmembrane region" description="Helical" evidence="19">
    <location>
        <begin position="170"/>
        <end position="188"/>
    </location>
</feature>
<evidence type="ECO:0000256" key="4">
    <source>
        <dbReference type="ARBA" id="ARBA00005189"/>
    </source>
</evidence>
<keyword evidence="9" id="KW-0444">Lipid biosynthesis</keyword>
<name>A0A3P5XAG6_9RHOB</name>
<evidence type="ECO:0000256" key="18">
    <source>
        <dbReference type="RuleBase" id="RU003938"/>
    </source>
</evidence>
<proteinExistence type="inferred from homology"/>
<gene>
    <name evidence="20" type="primary">cdsA_1</name>
    <name evidence="20" type="ORF">XINFAN_02969</name>
</gene>
<evidence type="ECO:0000313" key="20">
    <source>
        <dbReference type="EMBL" id="VDC31583.1"/>
    </source>
</evidence>
<comment type="pathway">
    <text evidence="4">Lipid metabolism.</text>
</comment>
<keyword evidence="8" id="KW-1003">Cell membrane</keyword>
<evidence type="ECO:0000256" key="7">
    <source>
        <dbReference type="ARBA" id="ARBA00019373"/>
    </source>
</evidence>
<keyword evidence="17" id="KW-1208">Phospholipid metabolism</keyword>
<comment type="similarity">
    <text evidence="5 18">Belongs to the CDS family.</text>
</comment>
<evidence type="ECO:0000256" key="9">
    <source>
        <dbReference type="ARBA" id="ARBA00022516"/>
    </source>
</evidence>
<evidence type="ECO:0000313" key="21">
    <source>
        <dbReference type="Proteomes" id="UP000277498"/>
    </source>
</evidence>
<keyword evidence="15 19" id="KW-0472">Membrane</keyword>
<dbReference type="Proteomes" id="UP000277498">
    <property type="component" value="Unassembled WGS sequence"/>
</dbReference>
<evidence type="ECO:0000256" key="13">
    <source>
        <dbReference type="ARBA" id="ARBA00022989"/>
    </source>
</evidence>
<evidence type="ECO:0000256" key="10">
    <source>
        <dbReference type="ARBA" id="ARBA00022679"/>
    </source>
</evidence>
<evidence type="ECO:0000256" key="5">
    <source>
        <dbReference type="ARBA" id="ARBA00010185"/>
    </source>
</evidence>
<dbReference type="InterPro" id="IPR000374">
    <property type="entry name" value="PC_trans"/>
</dbReference>
<dbReference type="Pfam" id="PF01148">
    <property type="entry name" value="CTP_transf_1"/>
    <property type="match status" value="1"/>
</dbReference>
<organism evidence="20 21">
    <name type="scientific">Pseudogemmobacter humi</name>
    <dbReference type="NCBI Taxonomy" id="2483812"/>
    <lineage>
        <taxon>Bacteria</taxon>
        <taxon>Pseudomonadati</taxon>
        <taxon>Pseudomonadota</taxon>
        <taxon>Alphaproteobacteria</taxon>
        <taxon>Rhodobacterales</taxon>
        <taxon>Paracoccaceae</taxon>
        <taxon>Pseudogemmobacter</taxon>
    </lineage>
</organism>
<keyword evidence="16" id="KW-0594">Phospholipid biosynthesis</keyword>
<accession>A0A3P5XAG6</accession>
<dbReference type="UniPathway" id="UPA00557">
    <property type="reaction ID" value="UER00614"/>
</dbReference>
<feature type="transmembrane region" description="Helical" evidence="19">
    <location>
        <begin position="20"/>
        <end position="46"/>
    </location>
</feature>
<comment type="catalytic activity">
    <reaction evidence="1 18">
        <text>a 1,2-diacyl-sn-glycero-3-phosphate + CTP + H(+) = a CDP-1,2-diacyl-sn-glycerol + diphosphate</text>
        <dbReference type="Rhea" id="RHEA:16229"/>
        <dbReference type="ChEBI" id="CHEBI:15378"/>
        <dbReference type="ChEBI" id="CHEBI:33019"/>
        <dbReference type="ChEBI" id="CHEBI:37563"/>
        <dbReference type="ChEBI" id="CHEBI:58332"/>
        <dbReference type="ChEBI" id="CHEBI:58608"/>
        <dbReference type="EC" id="2.7.7.41"/>
    </reaction>
</comment>
<dbReference type="PROSITE" id="PS01315">
    <property type="entry name" value="CDS"/>
    <property type="match status" value="1"/>
</dbReference>
<dbReference type="PANTHER" id="PTHR46382:SF1">
    <property type="entry name" value="PHOSPHATIDATE CYTIDYLYLTRANSFERASE"/>
    <property type="match status" value="1"/>
</dbReference>
<evidence type="ECO:0000256" key="16">
    <source>
        <dbReference type="ARBA" id="ARBA00023209"/>
    </source>
</evidence>
<keyword evidence="10 18" id="KW-0808">Transferase</keyword>
<evidence type="ECO:0000256" key="12">
    <source>
        <dbReference type="ARBA" id="ARBA00022695"/>
    </source>
</evidence>
<keyword evidence="14" id="KW-0443">Lipid metabolism</keyword>
<dbReference type="GO" id="GO:0005886">
    <property type="term" value="C:plasma membrane"/>
    <property type="evidence" value="ECO:0007669"/>
    <property type="project" value="UniProtKB-SubCell"/>
</dbReference>
<evidence type="ECO:0000256" key="17">
    <source>
        <dbReference type="ARBA" id="ARBA00023264"/>
    </source>
</evidence>
<dbReference type="EC" id="2.7.7.41" evidence="6 18"/>
<evidence type="ECO:0000256" key="2">
    <source>
        <dbReference type="ARBA" id="ARBA00004651"/>
    </source>
</evidence>
<comment type="pathway">
    <text evidence="3 18">Phospholipid metabolism; CDP-diacylglycerol biosynthesis; CDP-diacylglycerol from sn-glycerol 3-phosphate: step 3/3.</text>
</comment>
<evidence type="ECO:0000256" key="15">
    <source>
        <dbReference type="ARBA" id="ARBA00023136"/>
    </source>
</evidence>
<evidence type="ECO:0000256" key="6">
    <source>
        <dbReference type="ARBA" id="ARBA00012487"/>
    </source>
</evidence>
<feature type="transmembrane region" description="Helical" evidence="19">
    <location>
        <begin position="106"/>
        <end position="125"/>
    </location>
</feature>
<sequence length="260" mass="27264">MSAADRWADLAPRLVSAVAMLAVGGFAIWQGGVVFAWLAVLCQGLMMWELARMTRGEGYDASVLLGLLSAAVLALNLFVPQPWVLPLMLVPVLVGAMAPRRDTAVFAGYALVILATGWSLVALRVTAGLVPVLWLLAVVVVSDVAGYFAGRIFGGPKFWPKVSPKKTWSGTVAGWIGAALVGAGFWALGQGNAALIWISPLVAFAGQMGDIAESAIKRRAGVKDSSALIPGHGGLLDRFDALAFAAILSAVLLPFLRPFP</sequence>
<protein>
    <recommendedName>
        <fullName evidence="7 18">Phosphatidate cytidylyltransferase</fullName>
        <ecNumber evidence="6 18">2.7.7.41</ecNumber>
    </recommendedName>
</protein>
<evidence type="ECO:0000256" key="3">
    <source>
        <dbReference type="ARBA" id="ARBA00005119"/>
    </source>
</evidence>
<keyword evidence="12 18" id="KW-0548">Nucleotidyltransferase</keyword>
<evidence type="ECO:0000256" key="1">
    <source>
        <dbReference type="ARBA" id="ARBA00001698"/>
    </source>
</evidence>
<dbReference type="RefSeq" id="WP_124087691.1">
    <property type="nucleotide sequence ID" value="NZ_UXAW01000086.1"/>
</dbReference>
<dbReference type="EMBL" id="UXAW01000086">
    <property type="protein sequence ID" value="VDC31583.1"/>
    <property type="molecule type" value="Genomic_DNA"/>
</dbReference>
<dbReference type="GO" id="GO:0004605">
    <property type="term" value="F:phosphatidate cytidylyltransferase activity"/>
    <property type="evidence" value="ECO:0007669"/>
    <property type="project" value="UniProtKB-EC"/>
</dbReference>
<evidence type="ECO:0000256" key="14">
    <source>
        <dbReference type="ARBA" id="ARBA00023098"/>
    </source>
</evidence>
<evidence type="ECO:0000256" key="19">
    <source>
        <dbReference type="SAM" id="Phobius"/>
    </source>
</evidence>
<keyword evidence="13 19" id="KW-1133">Transmembrane helix</keyword>
<dbReference type="PANTHER" id="PTHR46382">
    <property type="entry name" value="PHOSPHATIDATE CYTIDYLYLTRANSFERASE"/>
    <property type="match status" value="1"/>
</dbReference>
<feature type="transmembrane region" description="Helical" evidence="19">
    <location>
        <begin position="131"/>
        <end position="149"/>
    </location>
</feature>
<dbReference type="GO" id="GO:0016024">
    <property type="term" value="P:CDP-diacylglycerol biosynthetic process"/>
    <property type="evidence" value="ECO:0007669"/>
    <property type="project" value="UniProtKB-UniPathway"/>
</dbReference>
<evidence type="ECO:0000256" key="11">
    <source>
        <dbReference type="ARBA" id="ARBA00022692"/>
    </source>
</evidence>
<keyword evidence="21" id="KW-1185">Reference proteome</keyword>
<comment type="subcellular location">
    <subcellularLocation>
        <location evidence="2">Cell membrane</location>
        <topology evidence="2">Multi-pass membrane protein</topology>
    </subcellularLocation>
</comment>
<evidence type="ECO:0000256" key="8">
    <source>
        <dbReference type="ARBA" id="ARBA00022475"/>
    </source>
</evidence>
<dbReference type="OrthoDB" id="9799199at2"/>
<dbReference type="AlphaFoldDB" id="A0A3P5XAG6"/>
<reference evidence="20 21" key="1">
    <citation type="submission" date="2018-11" db="EMBL/GenBank/DDBJ databases">
        <authorList>
            <person name="Criscuolo A."/>
        </authorList>
    </citation>
    <scope>NUCLEOTIDE SEQUENCE [LARGE SCALE GENOMIC DNA]</scope>
    <source>
        <strain evidence="20">ACIP111625</strain>
    </source>
</reference>